<accession>A0A6M3J125</accession>
<name>A0A6M3J125_9ZZZZ</name>
<dbReference type="EMBL" id="MT141494">
    <property type="protein sequence ID" value="QJA63294.1"/>
    <property type="molecule type" value="Genomic_DNA"/>
</dbReference>
<proteinExistence type="predicted"/>
<organism evidence="1">
    <name type="scientific">viral metagenome</name>
    <dbReference type="NCBI Taxonomy" id="1070528"/>
    <lineage>
        <taxon>unclassified sequences</taxon>
        <taxon>metagenomes</taxon>
        <taxon>organismal metagenomes</taxon>
    </lineage>
</organism>
<protein>
    <submittedName>
        <fullName evidence="1">Uncharacterized protein</fullName>
    </submittedName>
</protein>
<evidence type="ECO:0000313" key="1">
    <source>
        <dbReference type="EMBL" id="QJA63294.1"/>
    </source>
</evidence>
<reference evidence="1" key="1">
    <citation type="submission" date="2020-03" db="EMBL/GenBank/DDBJ databases">
        <title>The deep terrestrial virosphere.</title>
        <authorList>
            <person name="Holmfeldt K."/>
            <person name="Nilsson E."/>
            <person name="Simone D."/>
            <person name="Lopez-Fernandez M."/>
            <person name="Wu X."/>
            <person name="de Brujin I."/>
            <person name="Lundin D."/>
            <person name="Andersson A."/>
            <person name="Bertilsson S."/>
            <person name="Dopson M."/>
        </authorList>
    </citation>
    <scope>NUCLEOTIDE SEQUENCE</scope>
    <source>
        <strain evidence="2">MM415A01873</strain>
        <strain evidence="1">MM415B00636</strain>
    </source>
</reference>
<dbReference type="EMBL" id="MT142139">
    <property type="protein sequence ID" value="QJA75073.1"/>
    <property type="molecule type" value="Genomic_DNA"/>
</dbReference>
<evidence type="ECO:0000313" key="2">
    <source>
        <dbReference type="EMBL" id="QJA75073.1"/>
    </source>
</evidence>
<dbReference type="AlphaFoldDB" id="A0A6M3J125"/>
<gene>
    <name evidence="2" type="ORF">MM415A01873_0004</name>
    <name evidence="1" type="ORF">MM415B00636_0027</name>
</gene>
<sequence>MYVLQMQPYYGGTDKTGASSGCTLIPEGGTSVFTVTNIENASKDNRAIDLLGIGSGAPVKWPKGYYTIQIDTIASSIATTAGSGNTLTLSYQVSNKKYTTDAEWALSGTTAFWGPMDVNTGATGYVVQALPPGARFLRVLGTSGVTSTKPHLLMWVN</sequence>